<dbReference type="EMBL" id="KY555146">
    <property type="protein sequence ID" value="ARB14945.1"/>
    <property type="molecule type" value="Genomic_DNA"/>
</dbReference>
<evidence type="ECO:0000313" key="2">
    <source>
        <dbReference type="Proteomes" id="UP000222485"/>
    </source>
</evidence>
<evidence type="ECO:0000313" key="1">
    <source>
        <dbReference type="EMBL" id="ARB14945.1"/>
    </source>
</evidence>
<proteinExistence type="predicted"/>
<accession>A0A1V0EDG0</accession>
<reference evidence="2" key="1">
    <citation type="journal article" date="2017" name="Curr. Microbiol.">
        <title>Genomic Diversity of Type B3 Bacteriophages of Caulobacter crescentus.</title>
        <authorList>
            <person name="Ash K.T."/>
            <person name="Drake K.M."/>
            <person name="Gibbs W.S."/>
            <person name="Ely B."/>
        </authorList>
    </citation>
    <scope>NUCLEOTIDE SEQUENCE [LARGE SCALE GENOMIC DNA]</scope>
</reference>
<dbReference type="Proteomes" id="UP000222485">
    <property type="component" value="Genome"/>
</dbReference>
<protein>
    <submittedName>
        <fullName evidence="1">Uncharacterized protein</fullName>
    </submittedName>
</protein>
<organism evidence="1 2">
    <name type="scientific">Caulobacter phage Ccr32</name>
    <dbReference type="NCBI Taxonomy" id="1959738"/>
    <lineage>
        <taxon>Viruses</taxon>
        <taxon>Duplodnaviria</taxon>
        <taxon>Heunggongvirae</taxon>
        <taxon>Uroviricota</taxon>
        <taxon>Caudoviricetes</taxon>
        <taxon>Jeanschmidtviridae</taxon>
        <taxon>Shapirovirus</taxon>
        <taxon>Shapirovirus cbk</taxon>
    </lineage>
</organism>
<gene>
    <name evidence="1" type="ORF">Ccr32_gp026</name>
</gene>
<name>A0A1V0EDG0_9CAUD</name>
<sequence length="123" mass="14350">MSVNYYIERAVRAPEKGFVQVRHIGQWANGRFLFQGETFRTTRAWRDYLRTLTDDERIASENGVVMTPNEFWTMVGQTLANDTTLDYALNVAQGFEQYSLARGFLEGRYWMDGPFAFTSNEFH</sequence>